<dbReference type="InterPro" id="IPR021838">
    <property type="entry name" value="DUF3431"/>
</dbReference>
<keyword evidence="1" id="KW-0812">Transmembrane</keyword>
<dbReference type="Pfam" id="PF11913">
    <property type="entry name" value="DUF3431"/>
    <property type="match status" value="1"/>
</dbReference>
<dbReference type="RefSeq" id="XP_024549264.1">
    <property type="nucleotide sequence ID" value="XM_024693478.1"/>
</dbReference>
<name>A0A384JJZ1_BOTFB</name>
<reference evidence="2 3" key="3">
    <citation type="journal article" date="2017" name="Mol. Plant Pathol.">
        <title>A gapless genome sequence of the fungus Botrytis cinerea.</title>
        <authorList>
            <person name="Van Kan J.A."/>
            <person name="Stassen J.H."/>
            <person name="Mosbach A."/>
            <person name="Van Der Lee T.A."/>
            <person name="Faino L."/>
            <person name="Farmer A.D."/>
            <person name="Papasotiriou D.G."/>
            <person name="Zhou S."/>
            <person name="Seidl M.F."/>
            <person name="Cottam E."/>
            <person name="Edel D."/>
            <person name="Hahn M."/>
            <person name="Schwartz D.C."/>
            <person name="Dietrich R.A."/>
            <person name="Widdison S."/>
            <person name="Scalliet G."/>
        </authorList>
    </citation>
    <scope>NUCLEOTIDE SEQUENCE [LARGE SCALE GENOMIC DNA]</scope>
    <source>
        <strain evidence="2 3">B05.10</strain>
    </source>
</reference>
<dbReference type="PANTHER" id="PTHR37490:SF2">
    <property type="match status" value="1"/>
</dbReference>
<dbReference type="PANTHER" id="PTHR37490">
    <property type="entry name" value="EXPRESSED PROTEIN"/>
    <property type="match status" value="1"/>
</dbReference>
<evidence type="ECO:0008006" key="4">
    <source>
        <dbReference type="Google" id="ProtNLM"/>
    </source>
</evidence>
<dbReference type="KEGG" id="bfu:BCIN_06g03760"/>
<evidence type="ECO:0000313" key="3">
    <source>
        <dbReference type="Proteomes" id="UP000001798"/>
    </source>
</evidence>
<keyword evidence="1" id="KW-0472">Membrane</keyword>
<evidence type="ECO:0000313" key="2">
    <source>
        <dbReference type="EMBL" id="ATZ50906.1"/>
    </source>
</evidence>
<accession>A0A384JJZ1</accession>
<dbReference type="VEuPathDB" id="FungiDB:Bcin06g03760"/>
<reference evidence="2 3" key="1">
    <citation type="journal article" date="2011" name="PLoS Genet.">
        <title>Genomic analysis of the necrotrophic fungal pathogens Sclerotinia sclerotiorum and Botrytis cinerea.</title>
        <authorList>
            <person name="Amselem J."/>
            <person name="Cuomo C.A."/>
            <person name="van Kan J.A."/>
            <person name="Viaud M."/>
            <person name="Benito E.P."/>
            <person name="Couloux A."/>
            <person name="Coutinho P.M."/>
            <person name="de Vries R.P."/>
            <person name="Dyer P.S."/>
            <person name="Fillinger S."/>
            <person name="Fournier E."/>
            <person name="Gout L."/>
            <person name="Hahn M."/>
            <person name="Kohn L."/>
            <person name="Lapalu N."/>
            <person name="Plummer K.M."/>
            <person name="Pradier J.M."/>
            <person name="Quevillon E."/>
            <person name="Sharon A."/>
            <person name="Simon A."/>
            <person name="ten Have A."/>
            <person name="Tudzynski B."/>
            <person name="Tudzynski P."/>
            <person name="Wincker P."/>
            <person name="Andrew M."/>
            <person name="Anthouard V."/>
            <person name="Beever R.E."/>
            <person name="Beffa R."/>
            <person name="Benoit I."/>
            <person name="Bouzid O."/>
            <person name="Brault B."/>
            <person name="Chen Z."/>
            <person name="Choquer M."/>
            <person name="Collemare J."/>
            <person name="Cotton P."/>
            <person name="Danchin E.G."/>
            <person name="Da Silva C."/>
            <person name="Gautier A."/>
            <person name="Giraud C."/>
            <person name="Giraud T."/>
            <person name="Gonzalez C."/>
            <person name="Grossetete S."/>
            <person name="Guldener U."/>
            <person name="Henrissat B."/>
            <person name="Howlett B.J."/>
            <person name="Kodira C."/>
            <person name="Kretschmer M."/>
            <person name="Lappartient A."/>
            <person name="Leroch M."/>
            <person name="Levis C."/>
            <person name="Mauceli E."/>
            <person name="Neuveglise C."/>
            <person name="Oeser B."/>
            <person name="Pearson M."/>
            <person name="Poulain J."/>
            <person name="Poussereau N."/>
            <person name="Quesneville H."/>
            <person name="Rascle C."/>
            <person name="Schumacher J."/>
            <person name="Segurens B."/>
            <person name="Sexton A."/>
            <person name="Silva E."/>
            <person name="Sirven C."/>
            <person name="Soanes D.M."/>
            <person name="Talbot N.J."/>
            <person name="Templeton M."/>
            <person name="Yandava C."/>
            <person name="Yarden O."/>
            <person name="Zeng Q."/>
            <person name="Rollins J.A."/>
            <person name="Lebrun M.H."/>
            <person name="Dickman M."/>
        </authorList>
    </citation>
    <scope>NUCLEOTIDE SEQUENCE [LARGE SCALE GENOMIC DNA]</scope>
    <source>
        <strain evidence="2 3">B05.10</strain>
    </source>
</reference>
<dbReference type="AlphaFoldDB" id="A0A384JJZ1"/>
<keyword evidence="1" id="KW-1133">Transmembrane helix</keyword>
<dbReference type="GeneID" id="36394250"/>
<organism evidence="2 3">
    <name type="scientific">Botryotinia fuckeliana (strain B05.10)</name>
    <name type="common">Noble rot fungus</name>
    <name type="synonym">Botrytis cinerea</name>
    <dbReference type="NCBI Taxonomy" id="332648"/>
    <lineage>
        <taxon>Eukaryota</taxon>
        <taxon>Fungi</taxon>
        <taxon>Dikarya</taxon>
        <taxon>Ascomycota</taxon>
        <taxon>Pezizomycotina</taxon>
        <taxon>Leotiomycetes</taxon>
        <taxon>Helotiales</taxon>
        <taxon>Sclerotiniaceae</taxon>
        <taxon>Botrytis</taxon>
    </lineage>
</organism>
<evidence type="ECO:0000256" key="1">
    <source>
        <dbReference type="SAM" id="Phobius"/>
    </source>
</evidence>
<sequence length="272" mass="31216">MKRATRVAIVAIVLFFNLLFVFFHLRNIFTVFDVVGASIDGYIPRPVKTGQDRAVVIPHLKSEDTSWVGEFLPDWQSYIYSVDDPDAKLHTPNKGHESIVYLTYIIDNYDKLPSISAFLHAHQNGWWDAWHTDVVGHDNVVSLNTLNLDFVQEQGYVNLRCALKPGCALSDVAPNTHINPEIWMQVFGNDTTMPAEIGATCCAQFAVSKLQILQRKKEEYIHYRDWILQTPLPDRESGRVMEYLWHIIFGRNAVHCPEPNQCYCDVYGRCDK</sequence>
<reference evidence="2 3" key="2">
    <citation type="journal article" date="2012" name="Eukaryot. Cell">
        <title>Genome update of Botrytis cinerea strains B05.10 and T4.</title>
        <authorList>
            <person name="Staats M."/>
            <person name="van Kan J.A."/>
        </authorList>
    </citation>
    <scope>NUCLEOTIDE SEQUENCE [LARGE SCALE GENOMIC DNA]</scope>
    <source>
        <strain evidence="2 3">B05.10</strain>
    </source>
</reference>
<dbReference type="EMBL" id="CP009810">
    <property type="protein sequence ID" value="ATZ50906.1"/>
    <property type="molecule type" value="Genomic_DNA"/>
</dbReference>
<protein>
    <recommendedName>
        <fullName evidence="4">Mitochondrial carrier protein</fullName>
    </recommendedName>
</protein>
<gene>
    <name evidence="2" type="ORF">BCIN_06g03760</name>
</gene>
<feature type="transmembrane region" description="Helical" evidence="1">
    <location>
        <begin position="7"/>
        <end position="25"/>
    </location>
</feature>
<dbReference type="Proteomes" id="UP000001798">
    <property type="component" value="Chromosome 6"/>
</dbReference>
<dbReference type="OrthoDB" id="426718at2759"/>
<keyword evidence="3" id="KW-1185">Reference proteome</keyword>
<proteinExistence type="predicted"/>